<keyword evidence="13" id="KW-1185">Reference proteome</keyword>
<dbReference type="GO" id="GO:0030983">
    <property type="term" value="F:mismatched DNA binding"/>
    <property type="evidence" value="ECO:0007669"/>
    <property type="project" value="InterPro"/>
</dbReference>
<dbReference type="InterPro" id="IPR045076">
    <property type="entry name" value="MutS"/>
</dbReference>
<evidence type="ECO:0000256" key="8">
    <source>
        <dbReference type="ARBA" id="ARBA00024647"/>
    </source>
</evidence>
<dbReference type="Pfam" id="PF05192">
    <property type="entry name" value="MutS_III"/>
    <property type="match status" value="1"/>
</dbReference>
<evidence type="ECO:0000256" key="7">
    <source>
        <dbReference type="ARBA" id="ARBA00023204"/>
    </source>
</evidence>
<dbReference type="SUPFAM" id="SSF53150">
    <property type="entry name" value="DNA repair protein MutS, domain II"/>
    <property type="match status" value="1"/>
</dbReference>
<dbReference type="GO" id="GO:0005829">
    <property type="term" value="C:cytosol"/>
    <property type="evidence" value="ECO:0007669"/>
    <property type="project" value="TreeGrafter"/>
</dbReference>
<dbReference type="InterPro" id="IPR007861">
    <property type="entry name" value="DNA_mismatch_repair_MutS_clamp"/>
</dbReference>
<dbReference type="PATRIC" id="fig|1497955.3.peg.1432"/>
<dbReference type="NCBIfam" id="TIGR01070">
    <property type="entry name" value="mutS1"/>
    <property type="match status" value="1"/>
</dbReference>
<dbReference type="FunFam" id="3.40.50.300:FF:000870">
    <property type="entry name" value="MutS protein homolog 4"/>
    <property type="match status" value="1"/>
</dbReference>
<dbReference type="GO" id="GO:0005524">
    <property type="term" value="F:ATP binding"/>
    <property type="evidence" value="ECO:0007669"/>
    <property type="project" value="UniProtKB-UniRule"/>
</dbReference>
<dbReference type="Pfam" id="PF00488">
    <property type="entry name" value="MutS_V"/>
    <property type="match status" value="1"/>
</dbReference>
<dbReference type="Proteomes" id="UP000070080">
    <property type="component" value="Unassembled WGS sequence"/>
</dbReference>
<dbReference type="GO" id="GO:0140664">
    <property type="term" value="F:ATP-dependent DNA damage sensor activity"/>
    <property type="evidence" value="ECO:0007669"/>
    <property type="project" value="InterPro"/>
</dbReference>
<evidence type="ECO:0000313" key="13">
    <source>
        <dbReference type="Proteomes" id="UP000070080"/>
    </source>
</evidence>
<dbReference type="InterPro" id="IPR007696">
    <property type="entry name" value="DNA_mismatch_repair_MutS_core"/>
</dbReference>
<dbReference type="InterPro" id="IPR000432">
    <property type="entry name" value="DNA_mismatch_repair_MutS_C"/>
</dbReference>
<dbReference type="InterPro" id="IPR005748">
    <property type="entry name" value="DNA_mismatch_repair_MutS"/>
</dbReference>
<comment type="function">
    <text evidence="8 9">This protein is involved in the repair of mismatches in DNA. It is possible that it carries out the mismatch recognition step. This protein has a weak ATPase activity.</text>
</comment>
<dbReference type="PANTHER" id="PTHR11361:SF34">
    <property type="entry name" value="DNA MISMATCH REPAIR PROTEIN MSH1, MITOCHONDRIAL"/>
    <property type="match status" value="1"/>
</dbReference>
<dbReference type="AlphaFoldDB" id="A0A133Y6C8"/>
<dbReference type="InterPro" id="IPR017261">
    <property type="entry name" value="DNA_mismatch_repair_MutS/MSH"/>
</dbReference>
<dbReference type="GO" id="GO:0006298">
    <property type="term" value="P:mismatch repair"/>
    <property type="evidence" value="ECO:0007669"/>
    <property type="project" value="UniProtKB-UniRule"/>
</dbReference>
<reference evidence="13" key="1">
    <citation type="submission" date="2016-01" db="EMBL/GenBank/DDBJ databases">
        <authorList>
            <person name="Mitreva M."/>
            <person name="Pepin K.H."/>
            <person name="Mihindukulasuriya K.A."/>
            <person name="Fulton R."/>
            <person name="Fronick C."/>
            <person name="O'Laughlin M."/>
            <person name="Miner T."/>
            <person name="Herter B."/>
            <person name="Rosa B.A."/>
            <person name="Cordes M."/>
            <person name="Tomlinson C."/>
            <person name="Wollam A."/>
            <person name="Palsikar V.B."/>
            <person name="Mardis E.R."/>
            <person name="Wilson R.K."/>
        </authorList>
    </citation>
    <scope>NUCLEOTIDE SEQUENCE [LARGE SCALE GENOMIC DNA]</scope>
    <source>
        <strain evidence="13">KA00274</strain>
    </source>
</reference>
<keyword evidence="5 9" id="KW-0067">ATP-binding</keyword>
<evidence type="ECO:0000313" key="12">
    <source>
        <dbReference type="EMBL" id="KXB38746.1"/>
    </source>
</evidence>
<dbReference type="InterPro" id="IPR036187">
    <property type="entry name" value="DNA_mismatch_repair_MutS_sf"/>
</dbReference>
<dbReference type="Gene3D" id="3.40.50.300">
    <property type="entry name" value="P-loop containing nucleotide triphosphate hydrolases"/>
    <property type="match status" value="1"/>
</dbReference>
<dbReference type="FunFam" id="3.40.1170.10:FF:000001">
    <property type="entry name" value="DNA mismatch repair protein MutS"/>
    <property type="match status" value="1"/>
</dbReference>
<dbReference type="InterPro" id="IPR036678">
    <property type="entry name" value="MutS_con_dom_sf"/>
</dbReference>
<comment type="caution">
    <text evidence="12">The sequence shown here is derived from an EMBL/GenBank/DDBJ whole genome shotgun (WGS) entry which is preliminary data.</text>
</comment>
<dbReference type="Gene3D" id="3.30.420.110">
    <property type="entry name" value="MutS, connector domain"/>
    <property type="match status" value="1"/>
</dbReference>
<dbReference type="GO" id="GO:0003684">
    <property type="term" value="F:damaged DNA binding"/>
    <property type="evidence" value="ECO:0007669"/>
    <property type="project" value="UniProtKB-UniRule"/>
</dbReference>
<name>A0A133Y6C8_9FIRM</name>
<feature type="domain" description="DNA mismatch repair proteins mutS family" evidence="11">
    <location>
        <begin position="703"/>
        <end position="719"/>
    </location>
</feature>
<dbReference type="SUPFAM" id="SSF48334">
    <property type="entry name" value="DNA repair protein MutS, domain III"/>
    <property type="match status" value="1"/>
</dbReference>
<dbReference type="Pfam" id="PF05190">
    <property type="entry name" value="MutS_IV"/>
    <property type="match status" value="1"/>
</dbReference>
<dbReference type="InterPro" id="IPR027417">
    <property type="entry name" value="P-loop_NTPase"/>
</dbReference>
<accession>A0A133Y6C8</accession>
<keyword evidence="7 9" id="KW-0234">DNA repair</keyword>
<dbReference type="Gene3D" id="1.10.1420.10">
    <property type="match status" value="2"/>
</dbReference>
<dbReference type="SUPFAM" id="SSF55271">
    <property type="entry name" value="DNA repair protein MutS, domain I"/>
    <property type="match status" value="1"/>
</dbReference>
<dbReference type="EMBL" id="LSCV01000046">
    <property type="protein sequence ID" value="KXB38746.1"/>
    <property type="molecule type" value="Genomic_DNA"/>
</dbReference>
<dbReference type="SUPFAM" id="SSF52540">
    <property type="entry name" value="P-loop containing nucleoside triphosphate hydrolases"/>
    <property type="match status" value="1"/>
</dbReference>
<dbReference type="Pfam" id="PF01624">
    <property type="entry name" value="MutS_I"/>
    <property type="match status" value="1"/>
</dbReference>
<evidence type="ECO:0000256" key="5">
    <source>
        <dbReference type="ARBA" id="ARBA00022840"/>
    </source>
</evidence>
<proteinExistence type="inferred from homology"/>
<evidence type="ECO:0000256" key="2">
    <source>
        <dbReference type="ARBA" id="ARBA00021982"/>
    </source>
</evidence>
<dbReference type="InterPro" id="IPR007860">
    <property type="entry name" value="DNA_mmatch_repair_MutS_con_dom"/>
</dbReference>
<dbReference type="SMART" id="SM00533">
    <property type="entry name" value="MUTSd"/>
    <property type="match status" value="1"/>
</dbReference>
<dbReference type="InterPro" id="IPR007695">
    <property type="entry name" value="DNA_mismatch_repair_MutS-lik_N"/>
</dbReference>
<dbReference type="STRING" id="1497955.HMPREF1872_01465"/>
<dbReference type="Pfam" id="PF05188">
    <property type="entry name" value="MutS_II"/>
    <property type="match status" value="1"/>
</dbReference>
<sequence length="883" mass="99573">MKQYQSALAKPELSPMMRQYCLTHQEYDDYLLLYRLGDFYELFFDDAEIVARELELVLTGRDAGLSERVPMCGMPHHAVDNYINRLLAKGYKLAVCDQVEDPALAKGLVKREITRLITTGTQTDVSAIDKASNNWLVACYQQKNYYGLAVLELVSGQFLACQINLGLTDKTLFNELVNYQAGEYLLPCSMQNQPLAKSLEQINLNINYLPETNYQSLDKTYLPFDFKLEDLLPDKLESTQALAYGAILALLNYVLKTQHSLPSHLQKLQFYRISDYLQIDAASQANLELFTTLREKKKKGSLLWAIDQTKSAMGLRLLKQWLEKPLLDVKEIKSRQNIVQTLLANYRERQNLRDLIGQVYDIERLAGKLGNGTVLPRDLLAIKDSLELIPAFKQILASLADPNLTNLAENLQPLPEIVDLINQSIAPDCTNIIKDGGIIKPKFSAELDHLRSVKTDSQTWFDAYVQAEKDKTGIKNMKIGYSRIHGYFLEVSKLNLNLVPDYYIRRQTLVNNERFTTKELKVRENEILGAETKLYSVELELFNQVRDQVKTEIKAYQLNAQILSQLDVLQSFAEQAEQADYCCPEFVETKCLNLKAARHAVLEKLAGRANFVANDCELDADNHFILLTGPNMAGKSTYMRQIALICLLAQIGSFVPATSCQLSPVDQIFTRIGASDDLGLGKSTFMVEMQEMAYILHNMTHNSLLILDEIGRGTGTADGLSIAWAICEALNSDAALKARTLFATHYHELIKLAKQFKSIRNYHVTVAETNDSITFLHKIKAGGTDQSYGVEVAKLAGLPKSITERANSIMEELGKQIYQNKLTISKCEQPMANQVQLFSPEQAKKDELLANLQKIDINQLSPLDALHKLNDLVQATRKLNSLN</sequence>
<protein>
    <recommendedName>
        <fullName evidence="2 9">DNA mismatch repair protein MutS</fullName>
    </recommendedName>
</protein>
<evidence type="ECO:0000256" key="1">
    <source>
        <dbReference type="ARBA" id="ARBA00006271"/>
    </source>
</evidence>
<dbReference type="OrthoDB" id="9802448at2"/>
<evidence type="ECO:0000259" key="11">
    <source>
        <dbReference type="PROSITE" id="PS00486"/>
    </source>
</evidence>
<evidence type="ECO:0000256" key="9">
    <source>
        <dbReference type="HAMAP-Rule" id="MF_00096"/>
    </source>
</evidence>
<evidence type="ECO:0000256" key="10">
    <source>
        <dbReference type="RuleBase" id="RU003756"/>
    </source>
</evidence>
<keyword evidence="4 9" id="KW-0227">DNA damage</keyword>
<dbReference type="SMART" id="SM00534">
    <property type="entry name" value="MUTSac"/>
    <property type="match status" value="1"/>
</dbReference>
<comment type="similarity">
    <text evidence="1 9 10">Belongs to the DNA mismatch repair MutS family.</text>
</comment>
<dbReference type="CDD" id="cd03284">
    <property type="entry name" value="ABC_MutS1"/>
    <property type="match status" value="1"/>
</dbReference>
<dbReference type="PROSITE" id="PS00486">
    <property type="entry name" value="DNA_MISMATCH_REPAIR_2"/>
    <property type="match status" value="1"/>
</dbReference>
<keyword evidence="6 9" id="KW-0238">DNA-binding</keyword>
<dbReference type="RefSeq" id="WP_066715180.1">
    <property type="nucleotide sequence ID" value="NZ_JARFNM010000001.1"/>
</dbReference>
<feature type="binding site" evidence="9">
    <location>
        <begin position="629"/>
        <end position="636"/>
    </location>
    <ligand>
        <name>ATP</name>
        <dbReference type="ChEBI" id="CHEBI:30616"/>
    </ligand>
</feature>
<dbReference type="NCBIfam" id="NF003810">
    <property type="entry name" value="PRK05399.1"/>
    <property type="match status" value="1"/>
</dbReference>
<gene>
    <name evidence="9" type="primary">mutS</name>
    <name evidence="12" type="ORF">HMPREF1872_01465</name>
</gene>
<dbReference type="HAMAP" id="MF_00096">
    <property type="entry name" value="MutS"/>
    <property type="match status" value="1"/>
</dbReference>
<dbReference type="PANTHER" id="PTHR11361">
    <property type="entry name" value="DNA MISMATCH REPAIR PROTEIN MUTS FAMILY MEMBER"/>
    <property type="match status" value="1"/>
</dbReference>
<dbReference type="Gene3D" id="3.40.1170.10">
    <property type="entry name" value="DNA repair protein MutS, domain I"/>
    <property type="match status" value="1"/>
</dbReference>
<organism evidence="12 13">
    <name type="scientific">Amygdalobacter nucleatus</name>
    <dbReference type="NCBI Taxonomy" id="3029274"/>
    <lineage>
        <taxon>Bacteria</taxon>
        <taxon>Bacillati</taxon>
        <taxon>Bacillota</taxon>
        <taxon>Clostridia</taxon>
        <taxon>Eubacteriales</taxon>
        <taxon>Oscillospiraceae</taxon>
        <taxon>Amygdalobacter</taxon>
    </lineage>
</organism>
<dbReference type="InterPro" id="IPR016151">
    <property type="entry name" value="DNA_mismatch_repair_MutS_N"/>
</dbReference>
<dbReference type="FunFam" id="1.10.1420.10:FF:000001">
    <property type="entry name" value="DNA mismatch repair protein MutS"/>
    <property type="match status" value="1"/>
</dbReference>
<evidence type="ECO:0000256" key="3">
    <source>
        <dbReference type="ARBA" id="ARBA00022741"/>
    </source>
</evidence>
<evidence type="ECO:0000256" key="4">
    <source>
        <dbReference type="ARBA" id="ARBA00022763"/>
    </source>
</evidence>
<evidence type="ECO:0000256" key="6">
    <source>
        <dbReference type="ARBA" id="ARBA00023125"/>
    </source>
</evidence>
<dbReference type="PIRSF" id="PIRSF037677">
    <property type="entry name" value="DNA_mis_repair_Msh6"/>
    <property type="match status" value="1"/>
</dbReference>
<keyword evidence="3 9" id="KW-0547">Nucleotide-binding</keyword>